<keyword evidence="4" id="KW-0175">Coiled coil</keyword>
<organism evidence="7 8">
    <name type="scientific">Cyanidioschyzon merolae (strain NIES-3377 / 10D)</name>
    <name type="common">Unicellular red alga</name>
    <dbReference type="NCBI Taxonomy" id="280699"/>
    <lineage>
        <taxon>Eukaryota</taxon>
        <taxon>Rhodophyta</taxon>
        <taxon>Bangiophyceae</taxon>
        <taxon>Cyanidiales</taxon>
        <taxon>Cyanidiaceae</taxon>
        <taxon>Cyanidioschyzon</taxon>
    </lineage>
</organism>
<evidence type="ECO:0000256" key="1">
    <source>
        <dbReference type="ARBA" id="ARBA00013194"/>
    </source>
</evidence>
<evidence type="ECO:0000256" key="2">
    <source>
        <dbReference type="ARBA" id="ARBA00023110"/>
    </source>
</evidence>
<dbReference type="EMBL" id="AP006500">
    <property type="protein sequence ID" value="BAM82350.1"/>
    <property type="molecule type" value="Genomic_DNA"/>
</dbReference>
<name>M1V6P4_CYAM1</name>
<dbReference type="PANTHER" id="PTHR43246">
    <property type="entry name" value="PEPTIDYL-PROLYL CIS-TRANS ISOMERASE CYP38, CHLOROPLASTIC"/>
    <property type="match status" value="1"/>
</dbReference>
<keyword evidence="8" id="KW-1185">Reference proteome</keyword>
<dbReference type="GO" id="GO:0003755">
    <property type="term" value="F:peptidyl-prolyl cis-trans isomerase activity"/>
    <property type="evidence" value="ECO:0007669"/>
    <property type="project" value="UniProtKB-KW"/>
</dbReference>
<dbReference type="Gene3D" id="2.40.100.10">
    <property type="entry name" value="Cyclophilin-like"/>
    <property type="match status" value="1"/>
</dbReference>
<evidence type="ECO:0000313" key="7">
    <source>
        <dbReference type="EMBL" id="BAM82350.1"/>
    </source>
</evidence>
<dbReference type="Proteomes" id="UP000007014">
    <property type="component" value="Chromosome 18"/>
</dbReference>
<dbReference type="Pfam" id="PF00160">
    <property type="entry name" value="Pro_isomerase"/>
    <property type="match status" value="1"/>
</dbReference>
<dbReference type="HOGENOM" id="CLU_394004_0_0_1"/>
<proteinExistence type="predicted"/>
<dbReference type="eggNOG" id="ENOG502QSSP">
    <property type="taxonomic scope" value="Eukaryota"/>
</dbReference>
<dbReference type="GeneID" id="16996819"/>
<dbReference type="SUPFAM" id="SSF50891">
    <property type="entry name" value="Cyclophilin-like"/>
    <property type="match status" value="1"/>
</dbReference>
<gene>
    <name evidence="7" type="ORF">CYME_CMR079C</name>
</gene>
<feature type="compositionally biased region" description="Basic and acidic residues" evidence="5">
    <location>
        <begin position="1"/>
        <end position="15"/>
    </location>
</feature>
<feature type="coiled-coil region" evidence="4">
    <location>
        <begin position="342"/>
        <end position="400"/>
    </location>
</feature>
<dbReference type="EC" id="5.2.1.8" evidence="1"/>
<evidence type="ECO:0000256" key="3">
    <source>
        <dbReference type="ARBA" id="ARBA00023235"/>
    </source>
</evidence>
<evidence type="ECO:0000313" key="8">
    <source>
        <dbReference type="Proteomes" id="UP000007014"/>
    </source>
</evidence>
<feature type="region of interest" description="Disordered" evidence="5">
    <location>
        <begin position="1"/>
        <end position="26"/>
    </location>
</feature>
<protein>
    <recommendedName>
        <fullName evidence="1">peptidylprolyl isomerase</fullName>
        <ecNumber evidence="1">5.2.1.8</ecNumber>
    </recommendedName>
</protein>
<feature type="domain" description="PPIase cyclophilin-type" evidence="6">
    <location>
        <begin position="494"/>
        <end position="638"/>
    </location>
</feature>
<dbReference type="RefSeq" id="XP_005538386.1">
    <property type="nucleotide sequence ID" value="XM_005538329.1"/>
</dbReference>
<dbReference type="Gramene" id="CMR079CT">
    <property type="protein sequence ID" value="CMR079CT"/>
    <property type="gene ID" value="CMR079C"/>
</dbReference>
<evidence type="ECO:0000256" key="5">
    <source>
        <dbReference type="SAM" id="MobiDB-lite"/>
    </source>
</evidence>
<dbReference type="AlphaFoldDB" id="M1V6P4"/>
<sequence length="700" mass="77046">MEQHTARRGSSEHLSRSRGVRATARNATSINGNEGFYAATWNVVVVCKRVPVPCASALSNLCWISQPRLWIQSHSSNRGFGASVCTQPTGENRHVRSSTHPMDYWLRTRTHCRQTRRRSRNRARFRVGAEPLATPTPNRQTTLYGRCGWQWAHGSFQRVRATKFQTLGESTCRLVLATDGDGRPKRSPCHWQRMRMLGEPASKGCTAAETSRMGSLMRHSLTNLRLDVPSLVDTGVRWACALVISAGVTLCGVHPDSVAVGRASAAEGASDSIADFARTVGAAQPRTSIDRFGNPLLRRYVSTDGAAVLRWSLPLPEDSPFWEIQRQLEQVDVELSLRGSFRRGLREALKSARQALAALQRERLDILLDVGREQVVVDTLRRTEQEITHLVESLEQLNALGPGSTQPTIRSVAAAVRAEASASRSGALAELARLEEASIRRVPFRIPRRYDDEARLRGRALVRLYLEAPKTTAGARPARSDTGQTRGTPAPCVLQVVVDGWNAPLTSGNFVRRVLAHEYDGMPLIAEEQGSFVFFSEAANDGKPADTEHLLPLEILLEGEPAPLYGESIDTAMVATQRQPPVLPVGPFGTLAMAHSTEDVNDAQRAFYIFTFDKRSLAANNPTGNAFTGTVAVFGYLPDASSLQCLANLHPGYRIRTAELVYGRERYFGNAAEEARVLGPAGSFPDEMRLALLERRQPET</sequence>
<accession>M1V6P4</accession>
<dbReference type="KEGG" id="cme:CYME_CMR079C"/>
<evidence type="ECO:0000256" key="4">
    <source>
        <dbReference type="SAM" id="Coils"/>
    </source>
</evidence>
<reference evidence="7 8" key="2">
    <citation type="journal article" date="2007" name="BMC Biol.">
        <title>A 100%-complete sequence reveals unusually simple genomic features in the hot-spring red alga Cyanidioschyzon merolae.</title>
        <authorList>
            <person name="Nozaki H."/>
            <person name="Takano H."/>
            <person name="Misumi O."/>
            <person name="Terasawa K."/>
            <person name="Matsuzaki M."/>
            <person name="Maruyama S."/>
            <person name="Nishida K."/>
            <person name="Yagisawa F."/>
            <person name="Yoshida Y."/>
            <person name="Fujiwara T."/>
            <person name="Takio S."/>
            <person name="Tamura K."/>
            <person name="Chung S.J."/>
            <person name="Nakamura S."/>
            <person name="Kuroiwa H."/>
            <person name="Tanaka K."/>
            <person name="Sato N."/>
            <person name="Kuroiwa T."/>
        </authorList>
    </citation>
    <scope>NUCLEOTIDE SEQUENCE [LARGE SCALE GENOMIC DNA]</scope>
    <source>
        <strain evidence="7 8">10D</strain>
    </source>
</reference>
<dbReference type="InterPro" id="IPR002130">
    <property type="entry name" value="Cyclophilin-type_PPIase_dom"/>
</dbReference>
<dbReference type="InterPro" id="IPR029000">
    <property type="entry name" value="Cyclophilin-like_dom_sf"/>
</dbReference>
<dbReference type="OrthoDB" id="1735926at2759"/>
<evidence type="ECO:0000259" key="6">
    <source>
        <dbReference type="Pfam" id="PF00160"/>
    </source>
</evidence>
<dbReference type="InterPro" id="IPR044665">
    <property type="entry name" value="E_coli_cyclophilin_A-like"/>
</dbReference>
<keyword evidence="3" id="KW-0413">Isomerase</keyword>
<keyword evidence="2" id="KW-0697">Rotamase</keyword>
<reference evidence="7 8" key="1">
    <citation type="journal article" date="2004" name="Nature">
        <title>Genome sequence of the ultrasmall unicellular red alga Cyanidioschyzon merolae 10D.</title>
        <authorList>
            <person name="Matsuzaki M."/>
            <person name="Misumi O."/>
            <person name="Shin-i T."/>
            <person name="Maruyama S."/>
            <person name="Takahara M."/>
            <person name="Miyagishima S."/>
            <person name="Mori T."/>
            <person name="Nishida K."/>
            <person name="Yagisawa F."/>
            <person name="Nishida K."/>
            <person name="Yoshida Y."/>
            <person name="Nishimura Y."/>
            <person name="Nakao S."/>
            <person name="Kobayashi T."/>
            <person name="Momoyama Y."/>
            <person name="Higashiyama T."/>
            <person name="Minoda A."/>
            <person name="Sano M."/>
            <person name="Nomoto H."/>
            <person name="Oishi K."/>
            <person name="Hayashi H."/>
            <person name="Ohta F."/>
            <person name="Nishizaka S."/>
            <person name="Haga S."/>
            <person name="Miura S."/>
            <person name="Morishita T."/>
            <person name="Kabeya Y."/>
            <person name="Terasawa K."/>
            <person name="Suzuki Y."/>
            <person name="Ishii Y."/>
            <person name="Asakawa S."/>
            <person name="Takano H."/>
            <person name="Ohta N."/>
            <person name="Kuroiwa H."/>
            <person name="Tanaka K."/>
            <person name="Shimizu N."/>
            <person name="Sugano S."/>
            <person name="Sato N."/>
            <person name="Nozaki H."/>
            <person name="Ogasawara N."/>
            <person name="Kohara Y."/>
            <person name="Kuroiwa T."/>
        </authorList>
    </citation>
    <scope>NUCLEOTIDE SEQUENCE [LARGE SCALE GENOMIC DNA]</scope>
    <source>
        <strain evidence="7 8">10D</strain>
    </source>
</reference>